<proteinExistence type="predicted"/>
<sequence>MRYKQLEAAAQAAVIANTQHWFESLVLGLNLCPFAHQPAKHNRIRFTVFDETQGLGLFEVLAAEVARLDSSDINELETTLLILPEGFDDFYFYTITVQQAESWLNKQGLLGVYQVANFHPDYQFSDTDFNDRSNLTNRSPYPILHLLREQSLTAAIDNGANTDAIPERNIERMERLSEQEVATLFHYLTPKAD</sequence>
<dbReference type="EMBL" id="JBHRTL010000031">
    <property type="protein sequence ID" value="MFC3156872.1"/>
    <property type="molecule type" value="Genomic_DNA"/>
</dbReference>
<accession>A0ABV7HSV6</accession>
<evidence type="ECO:0000313" key="2">
    <source>
        <dbReference type="Proteomes" id="UP001595548"/>
    </source>
</evidence>
<dbReference type="RefSeq" id="WP_339616015.1">
    <property type="nucleotide sequence ID" value="NZ_AP031500.1"/>
</dbReference>
<gene>
    <name evidence="1" type="ORF">ACFOEB_16800</name>
</gene>
<protein>
    <submittedName>
        <fullName evidence="1">DUF1415 domain-containing protein</fullName>
    </submittedName>
</protein>
<dbReference type="InterPro" id="IPR009858">
    <property type="entry name" value="DUF1415"/>
</dbReference>
<evidence type="ECO:0000313" key="1">
    <source>
        <dbReference type="EMBL" id="MFC3156872.1"/>
    </source>
</evidence>
<comment type="caution">
    <text evidence="1">The sequence shown here is derived from an EMBL/GenBank/DDBJ whole genome shotgun (WGS) entry which is preliminary data.</text>
</comment>
<dbReference type="Proteomes" id="UP001595548">
    <property type="component" value="Unassembled WGS sequence"/>
</dbReference>
<dbReference type="Pfam" id="PF07209">
    <property type="entry name" value="DUF1415"/>
    <property type="match status" value="1"/>
</dbReference>
<name>A0ABV7HSV6_9GAMM</name>
<organism evidence="1 2">
    <name type="scientific">Gilvimarinus japonicus</name>
    <dbReference type="NCBI Taxonomy" id="1796469"/>
    <lineage>
        <taxon>Bacteria</taxon>
        <taxon>Pseudomonadati</taxon>
        <taxon>Pseudomonadota</taxon>
        <taxon>Gammaproteobacteria</taxon>
        <taxon>Cellvibrionales</taxon>
        <taxon>Cellvibrionaceae</taxon>
        <taxon>Gilvimarinus</taxon>
    </lineage>
</organism>
<reference evidence="2" key="1">
    <citation type="journal article" date="2019" name="Int. J. Syst. Evol. Microbiol.">
        <title>The Global Catalogue of Microorganisms (GCM) 10K type strain sequencing project: providing services to taxonomists for standard genome sequencing and annotation.</title>
        <authorList>
            <consortium name="The Broad Institute Genomics Platform"/>
            <consortium name="The Broad Institute Genome Sequencing Center for Infectious Disease"/>
            <person name="Wu L."/>
            <person name="Ma J."/>
        </authorList>
    </citation>
    <scope>NUCLEOTIDE SEQUENCE [LARGE SCALE GENOMIC DNA]</scope>
    <source>
        <strain evidence="2">KCTC 52141</strain>
    </source>
</reference>
<keyword evidence="2" id="KW-1185">Reference proteome</keyword>